<feature type="transmembrane region" description="Helical" evidence="1">
    <location>
        <begin position="68"/>
        <end position="86"/>
    </location>
</feature>
<feature type="transmembrane region" description="Helical" evidence="1">
    <location>
        <begin position="40"/>
        <end position="56"/>
    </location>
</feature>
<dbReference type="Proteomes" id="UP000608071">
    <property type="component" value="Unassembled WGS sequence"/>
</dbReference>
<dbReference type="RefSeq" id="WP_191801084.1">
    <property type="nucleotide sequence ID" value="NZ_JACSQL010000006.1"/>
</dbReference>
<protein>
    <recommendedName>
        <fullName evidence="4">DUF3953 domain-containing protein</fullName>
    </recommendedName>
</protein>
<gene>
    <name evidence="2" type="ORF">H9647_14370</name>
</gene>
<comment type="caution">
    <text evidence="2">The sequence shown here is derived from an EMBL/GenBank/DDBJ whole genome shotgun (WGS) entry which is preliminary data.</text>
</comment>
<evidence type="ECO:0000256" key="1">
    <source>
        <dbReference type="SAM" id="Phobius"/>
    </source>
</evidence>
<proteinExistence type="predicted"/>
<keyword evidence="3" id="KW-1185">Reference proteome</keyword>
<accession>A0ABR8T0G9</accession>
<feature type="transmembrane region" description="Helical" evidence="1">
    <location>
        <begin position="7"/>
        <end position="28"/>
    </location>
</feature>
<evidence type="ECO:0008006" key="4">
    <source>
        <dbReference type="Google" id="ProtNLM"/>
    </source>
</evidence>
<evidence type="ECO:0000313" key="2">
    <source>
        <dbReference type="EMBL" id="MBD7969257.1"/>
    </source>
</evidence>
<name>A0ABR8T0G9_9BACL</name>
<keyword evidence="1" id="KW-1133">Transmembrane helix</keyword>
<reference evidence="2 3" key="1">
    <citation type="submission" date="2020-08" db="EMBL/GenBank/DDBJ databases">
        <title>A Genomic Blueprint of the Chicken Gut Microbiome.</title>
        <authorList>
            <person name="Gilroy R."/>
            <person name="Ravi A."/>
            <person name="Getino M."/>
            <person name="Pursley I."/>
            <person name="Horton D.L."/>
            <person name="Alikhan N.-F."/>
            <person name="Baker D."/>
            <person name="Gharbi K."/>
            <person name="Hall N."/>
            <person name="Watson M."/>
            <person name="Adriaenssens E.M."/>
            <person name="Foster-Nyarko E."/>
            <person name="Jarju S."/>
            <person name="Secka A."/>
            <person name="Antonio M."/>
            <person name="Oren A."/>
            <person name="Chaudhuri R."/>
            <person name="La Ragione R.M."/>
            <person name="Hildebrand F."/>
            <person name="Pallen M.J."/>
        </authorList>
    </citation>
    <scope>NUCLEOTIDE SEQUENCE [LARGE SCALE GENOMIC DNA]</scope>
    <source>
        <strain evidence="2 3">Sa2BVA9</strain>
    </source>
</reference>
<sequence>MRKDKRVIYLNVALGTIGIILVGLGAFRYQLLNEDIEGQVISYLGFILTIVYINYLEQKAGISKKVTWIKSIISIIVFVISAYYLFSDSFA</sequence>
<keyword evidence="1" id="KW-0812">Transmembrane</keyword>
<organism evidence="2 3">
    <name type="scientific">Paenibacillus gallinarum</name>
    <dbReference type="NCBI Taxonomy" id="2762232"/>
    <lineage>
        <taxon>Bacteria</taxon>
        <taxon>Bacillati</taxon>
        <taxon>Bacillota</taxon>
        <taxon>Bacilli</taxon>
        <taxon>Bacillales</taxon>
        <taxon>Paenibacillaceae</taxon>
        <taxon>Paenibacillus</taxon>
    </lineage>
</organism>
<dbReference type="EMBL" id="JACSQL010000006">
    <property type="protein sequence ID" value="MBD7969257.1"/>
    <property type="molecule type" value="Genomic_DNA"/>
</dbReference>
<keyword evidence="1" id="KW-0472">Membrane</keyword>
<evidence type="ECO:0000313" key="3">
    <source>
        <dbReference type="Proteomes" id="UP000608071"/>
    </source>
</evidence>